<dbReference type="Proteomes" id="UP000310108">
    <property type="component" value="Unassembled WGS sequence"/>
</dbReference>
<sequence>MSYQLLLEPSSPSKPPTPGEQQPVQDQKARFGLGIGQGSPPRAEKLLVEIIVTNSKPASGAMRWTGWAGHLVSPSSRYSSIRFAAALSKSSLESGADEETAERSSPEEFGRNIQPSFSQNGTVVGLRHVHLGPRQRDLVLGRVEDGVHGVHGLQRTARRGSCARWPSRPPSRRSAACGIDPLRRRQFPVSGTMRLLSGTLILTASPSKPKTRLMPALLRLQGIGPRRVASPCFWVLTPSAFAMPAAHDGLAQVSNSGASDDIQCHEGQSPSNMDANWKPDRDDIISATAKDLLERSKRPFYENLRGFRFSPKDVPDDVFVWVKHSFGGEALRCEANTQSFVHDEISKRDDATRRMYRVPKVFDFFEAEIDELPYGILVMDRHKNT</sequence>
<organism evidence="2 3">
    <name type="scientific">Colletotrichum tanaceti</name>
    <dbReference type="NCBI Taxonomy" id="1306861"/>
    <lineage>
        <taxon>Eukaryota</taxon>
        <taxon>Fungi</taxon>
        <taxon>Dikarya</taxon>
        <taxon>Ascomycota</taxon>
        <taxon>Pezizomycotina</taxon>
        <taxon>Sordariomycetes</taxon>
        <taxon>Hypocreomycetidae</taxon>
        <taxon>Glomerellales</taxon>
        <taxon>Glomerellaceae</taxon>
        <taxon>Colletotrichum</taxon>
        <taxon>Colletotrichum destructivum species complex</taxon>
    </lineage>
</organism>
<dbReference type="STRING" id="1306861.A0A4U6X1R1"/>
<reference evidence="2 3" key="1">
    <citation type="journal article" date="2019" name="PLoS ONE">
        <title>Comparative genome analysis indicates high evolutionary potential of pathogenicity genes in Colletotrichum tanaceti.</title>
        <authorList>
            <person name="Lelwala R.V."/>
            <person name="Korhonen P.K."/>
            <person name="Young N.D."/>
            <person name="Scott J.B."/>
            <person name="Ades P.A."/>
            <person name="Gasser R.B."/>
            <person name="Taylor P.W.J."/>
        </authorList>
    </citation>
    <scope>NUCLEOTIDE SEQUENCE [LARGE SCALE GENOMIC DNA]</scope>
    <source>
        <strain evidence="2">BRIP57314</strain>
    </source>
</reference>
<gene>
    <name evidence="2" type="ORF">CTA1_11854</name>
</gene>
<protein>
    <submittedName>
        <fullName evidence="2">Uncharacterized protein</fullName>
    </submittedName>
</protein>
<accession>A0A4U6X1R1</accession>
<dbReference type="EMBL" id="PJEX01000703">
    <property type="protein sequence ID" value="TKW48833.1"/>
    <property type="molecule type" value="Genomic_DNA"/>
</dbReference>
<feature type="region of interest" description="Disordered" evidence="1">
    <location>
        <begin position="1"/>
        <end position="40"/>
    </location>
</feature>
<dbReference type="AlphaFoldDB" id="A0A4U6X1R1"/>
<evidence type="ECO:0000256" key="1">
    <source>
        <dbReference type="SAM" id="MobiDB-lite"/>
    </source>
</evidence>
<evidence type="ECO:0000313" key="2">
    <source>
        <dbReference type="EMBL" id="TKW48833.1"/>
    </source>
</evidence>
<feature type="region of interest" description="Disordered" evidence="1">
    <location>
        <begin position="91"/>
        <end position="118"/>
    </location>
</feature>
<keyword evidence="3" id="KW-1185">Reference proteome</keyword>
<comment type="caution">
    <text evidence="2">The sequence shown here is derived from an EMBL/GenBank/DDBJ whole genome shotgun (WGS) entry which is preliminary data.</text>
</comment>
<name>A0A4U6X1R1_9PEZI</name>
<evidence type="ECO:0000313" key="3">
    <source>
        <dbReference type="Proteomes" id="UP000310108"/>
    </source>
</evidence>
<feature type="compositionally biased region" description="Basic and acidic residues" evidence="1">
    <location>
        <begin position="101"/>
        <end position="110"/>
    </location>
</feature>
<proteinExistence type="predicted"/>